<name>A0A0F9KYT8_9ZZZZ</name>
<dbReference type="EMBL" id="LAZR01013719">
    <property type="protein sequence ID" value="KKM20665.1"/>
    <property type="molecule type" value="Genomic_DNA"/>
</dbReference>
<gene>
    <name evidence="2" type="ORF">LCGC14_1643230</name>
</gene>
<proteinExistence type="predicted"/>
<evidence type="ECO:0000256" key="1">
    <source>
        <dbReference type="SAM" id="MobiDB-lite"/>
    </source>
</evidence>
<protein>
    <submittedName>
        <fullName evidence="2">Uncharacterized protein</fullName>
    </submittedName>
</protein>
<evidence type="ECO:0000313" key="2">
    <source>
        <dbReference type="EMBL" id="KKM20665.1"/>
    </source>
</evidence>
<organism evidence="2">
    <name type="scientific">marine sediment metagenome</name>
    <dbReference type="NCBI Taxonomy" id="412755"/>
    <lineage>
        <taxon>unclassified sequences</taxon>
        <taxon>metagenomes</taxon>
        <taxon>ecological metagenomes</taxon>
    </lineage>
</organism>
<comment type="caution">
    <text evidence="2">The sequence shown here is derived from an EMBL/GenBank/DDBJ whole genome shotgun (WGS) entry which is preliminary data.</text>
</comment>
<feature type="region of interest" description="Disordered" evidence="1">
    <location>
        <begin position="91"/>
        <end position="139"/>
    </location>
</feature>
<sequence>MSQFTGGRRVRCVDCLHLQGNQCTGRKDTPTVSPKKKRDCGVYSFKGEYKNSTPLEAVYVPYIDPKTRQIMKKLMKLGVVPVSDEEIRETGMRRLEIPASTATASLPGTKVQEEPLMGGQDAGEQEETSLIWTPDSKDE</sequence>
<reference evidence="2" key="1">
    <citation type="journal article" date="2015" name="Nature">
        <title>Complex archaea that bridge the gap between prokaryotes and eukaryotes.</title>
        <authorList>
            <person name="Spang A."/>
            <person name="Saw J.H."/>
            <person name="Jorgensen S.L."/>
            <person name="Zaremba-Niedzwiedzka K."/>
            <person name="Martijn J."/>
            <person name="Lind A.E."/>
            <person name="van Eijk R."/>
            <person name="Schleper C."/>
            <person name="Guy L."/>
            <person name="Ettema T.J."/>
        </authorList>
    </citation>
    <scope>NUCLEOTIDE SEQUENCE</scope>
</reference>
<accession>A0A0F9KYT8</accession>
<dbReference type="AlphaFoldDB" id="A0A0F9KYT8"/>